<dbReference type="Gene3D" id="3.20.20.105">
    <property type="entry name" value="Queuine tRNA-ribosyltransferase-like"/>
    <property type="match status" value="1"/>
</dbReference>
<accession>A0A6J7WI76</accession>
<dbReference type="InterPro" id="IPR036511">
    <property type="entry name" value="TGT-like_sf"/>
</dbReference>
<evidence type="ECO:0000256" key="1">
    <source>
        <dbReference type="SAM" id="MobiDB-lite"/>
    </source>
</evidence>
<organism evidence="2">
    <name type="scientific">uncultured Caudovirales phage</name>
    <dbReference type="NCBI Taxonomy" id="2100421"/>
    <lineage>
        <taxon>Viruses</taxon>
        <taxon>Duplodnaviria</taxon>
        <taxon>Heunggongvirae</taxon>
        <taxon>Uroviricota</taxon>
        <taxon>Caudoviricetes</taxon>
        <taxon>Peduoviridae</taxon>
        <taxon>Maltschvirus</taxon>
        <taxon>Maltschvirus maltsch</taxon>
    </lineage>
</organism>
<proteinExistence type="predicted"/>
<dbReference type="EMBL" id="LR798243">
    <property type="protein sequence ID" value="CAB5215165.1"/>
    <property type="molecule type" value="Genomic_DNA"/>
</dbReference>
<protein>
    <submittedName>
        <fullName evidence="2">Uncharacterized protein</fullName>
    </submittedName>
</protein>
<evidence type="ECO:0000313" key="2">
    <source>
        <dbReference type="EMBL" id="CAB5215165.1"/>
    </source>
</evidence>
<feature type="region of interest" description="Disordered" evidence="1">
    <location>
        <begin position="515"/>
        <end position="540"/>
    </location>
</feature>
<reference evidence="2" key="1">
    <citation type="submission" date="2020-05" db="EMBL/GenBank/DDBJ databases">
        <authorList>
            <person name="Chiriac C."/>
            <person name="Salcher M."/>
            <person name="Ghai R."/>
            <person name="Kavagutti S V."/>
        </authorList>
    </citation>
    <scope>NUCLEOTIDE SEQUENCE</scope>
</reference>
<name>A0A6J7WI76_9CAUD</name>
<sequence>MPQDNLTSKQNDYAVFLPAISGFYATFVGKQRNEEYVDPARFPQGLTDMEQMNWLNPQKALFPYKWSLYSGGHANLDLAKQDWSEDMVRNRDPNTLVLGDSGGFQIAKGLWEGDWKANSGCPKAQKKREQVLAWLDGIADYGMILDIPTWVIHDKNASDKCGIKTLTEAVEATKFNNDYFMKHRKGVANGGAKFLNVLQGANHKDAEEWYQLMKDYCDPAKYPDTHFNGWSMGGQNMCDVELILKRLVALRYDNLLQEGVHDWMHFLGTSKLEWAVLLTVIQRAVRKYVNPAFTISFDCASPFLATANGQVYFENVFENNKKWSYRMAPSADNKKYALDTRKWSDGVVADGVYPRWQDSPISDMLTMKDICIYKPGVPKAGVTLTEENFKDPDLYDVLPDVNKNGKWGKTSWDSFSYALLMGHNVYLHLTAVQEANRRFDQGEHPAMMRCSGPGGEYFEDIVEAIFAAPDRATSEAIIGAYSNYWMEIVGTRGFKGKKALNSQTMFNELFDIEEEEVEEHHSDDSGFDETKLDQLEEDQK</sequence>
<gene>
    <name evidence="2" type="ORF">UFOVP190_427</name>
</gene>
<dbReference type="GO" id="GO:0006400">
    <property type="term" value="P:tRNA modification"/>
    <property type="evidence" value="ECO:0007669"/>
    <property type="project" value="InterPro"/>
</dbReference>
<feature type="compositionally biased region" description="Basic and acidic residues" evidence="1">
    <location>
        <begin position="518"/>
        <end position="540"/>
    </location>
</feature>